<accession>A0A4U6D7U9</accession>
<name>A0A4U6D7U9_9BACT</name>
<dbReference type="OrthoDB" id="9802248at2"/>
<comment type="caution">
    <text evidence="1">The sequence shown here is derived from an EMBL/GenBank/DDBJ whole genome shotgun (WGS) entry which is preliminary data.</text>
</comment>
<reference evidence="1 2" key="1">
    <citation type="submission" date="2019-05" db="EMBL/GenBank/DDBJ databases">
        <title>Dyadobacter AR-3-8 sp. nov., isolated from arctic soil.</title>
        <authorList>
            <person name="Chaudhary D.K."/>
        </authorList>
    </citation>
    <scope>NUCLEOTIDE SEQUENCE [LARGE SCALE GENOMIC DNA]</scope>
    <source>
        <strain evidence="1 2">AR-3-8</strain>
    </source>
</reference>
<dbReference type="Proteomes" id="UP000304900">
    <property type="component" value="Unassembled WGS sequence"/>
</dbReference>
<dbReference type="SUPFAM" id="SSF56281">
    <property type="entry name" value="Metallo-hydrolase/oxidoreductase"/>
    <property type="match status" value="1"/>
</dbReference>
<evidence type="ECO:0000313" key="2">
    <source>
        <dbReference type="Proteomes" id="UP000304900"/>
    </source>
</evidence>
<dbReference type="AlphaFoldDB" id="A0A4U6D7U9"/>
<organism evidence="1 2">
    <name type="scientific">Dyadobacter frigoris</name>
    <dbReference type="NCBI Taxonomy" id="2576211"/>
    <lineage>
        <taxon>Bacteria</taxon>
        <taxon>Pseudomonadati</taxon>
        <taxon>Bacteroidota</taxon>
        <taxon>Cytophagia</taxon>
        <taxon>Cytophagales</taxon>
        <taxon>Spirosomataceae</taxon>
        <taxon>Dyadobacter</taxon>
    </lineage>
</organism>
<dbReference type="EMBL" id="SZVO01000003">
    <property type="protein sequence ID" value="TKT92615.1"/>
    <property type="molecule type" value="Genomic_DNA"/>
</dbReference>
<protein>
    <submittedName>
        <fullName evidence="1">Uncharacterized protein</fullName>
    </submittedName>
</protein>
<evidence type="ECO:0000313" key="1">
    <source>
        <dbReference type="EMBL" id="TKT92615.1"/>
    </source>
</evidence>
<gene>
    <name evidence="1" type="ORF">FDK13_07280</name>
</gene>
<proteinExistence type="predicted"/>
<keyword evidence="2" id="KW-1185">Reference proteome</keyword>
<dbReference type="RefSeq" id="WP_137339343.1">
    <property type="nucleotide sequence ID" value="NZ_BSQH01000002.1"/>
</dbReference>
<dbReference type="InterPro" id="IPR036866">
    <property type="entry name" value="RibonucZ/Hydroxyglut_hydro"/>
</dbReference>
<sequence length="95" mass="10158">MGALALFGTELTLAQNAGGTGSKPATEFTRKRNEAIYSQLNFADTLDFIEARKGFIATLDSGIIRGAAGQTVVNLYDYDFLKGTAPASVNPALWR</sequence>
<dbReference type="Gene3D" id="3.60.15.30">
    <property type="entry name" value="Metallo-beta-lactamase domain"/>
    <property type="match status" value="1"/>
</dbReference>